<keyword evidence="1" id="KW-1133">Transmembrane helix</keyword>
<dbReference type="PATRIC" id="fig|1354272.4.peg.1015"/>
<dbReference type="Pfam" id="PF23167">
    <property type="entry name" value="DUF7057"/>
    <property type="match status" value="1"/>
</dbReference>
<feature type="transmembrane region" description="Helical" evidence="1">
    <location>
        <begin position="154"/>
        <end position="175"/>
    </location>
</feature>
<feature type="transmembrane region" description="Helical" evidence="1">
    <location>
        <begin position="70"/>
        <end position="89"/>
    </location>
</feature>
<keyword evidence="1" id="KW-0812">Transmembrane</keyword>
<feature type="transmembrane region" description="Helical" evidence="1">
    <location>
        <begin position="40"/>
        <end position="58"/>
    </location>
</feature>
<name>A0A1B7JZY9_9GAMM</name>
<keyword evidence="1" id="KW-0472">Membrane</keyword>
<feature type="transmembrane region" description="Helical" evidence="1">
    <location>
        <begin position="216"/>
        <end position="238"/>
    </location>
</feature>
<feature type="transmembrane region" description="Helical" evidence="1">
    <location>
        <begin position="320"/>
        <end position="340"/>
    </location>
</feature>
<feature type="transmembrane region" description="Helical" evidence="1">
    <location>
        <begin position="14"/>
        <end position="33"/>
    </location>
</feature>
<organism evidence="3 4">
    <name type="scientific">Providencia heimbachae ATCC 35613</name>
    <dbReference type="NCBI Taxonomy" id="1354272"/>
    <lineage>
        <taxon>Bacteria</taxon>
        <taxon>Pseudomonadati</taxon>
        <taxon>Pseudomonadota</taxon>
        <taxon>Gammaproteobacteria</taxon>
        <taxon>Enterobacterales</taxon>
        <taxon>Morganellaceae</taxon>
        <taxon>Providencia</taxon>
    </lineage>
</organism>
<feature type="transmembrane region" description="Helical" evidence="1">
    <location>
        <begin position="286"/>
        <end position="308"/>
    </location>
</feature>
<dbReference type="EMBL" id="LXEW01000016">
    <property type="protein sequence ID" value="OAT53304.1"/>
    <property type="molecule type" value="Genomic_DNA"/>
</dbReference>
<dbReference type="AlphaFoldDB" id="A0A1B7JZY9"/>
<protein>
    <recommendedName>
        <fullName evidence="2">DUF7057 domain-containing protein</fullName>
    </recommendedName>
</protein>
<evidence type="ECO:0000256" key="1">
    <source>
        <dbReference type="SAM" id="Phobius"/>
    </source>
</evidence>
<reference evidence="3 4" key="1">
    <citation type="submission" date="2016-04" db="EMBL/GenBank/DDBJ databases">
        <title>ATOL: Assembling a taxonomically balanced genome-scale reconstruction of the evolutionary history of the Enterobacteriaceae.</title>
        <authorList>
            <person name="Plunkett G.III."/>
            <person name="Neeno-Eckwall E.C."/>
            <person name="Glasner J.D."/>
            <person name="Perna N.T."/>
        </authorList>
    </citation>
    <scope>NUCLEOTIDE SEQUENCE [LARGE SCALE GENOMIC DNA]</scope>
    <source>
        <strain evidence="3 4">ATCC 35613</strain>
    </source>
</reference>
<dbReference type="RefSeq" id="WP_232007513.1">
    <property type="nucleotide sequence ID" value="NZ_LXEW01000016.1"/>
</dbReference>
<evidence type="ECO:0000259" key="2">
    <source>
        <dbReference type="Pfam" id="PF23167"/>
    </source>
</evidence>
<evidence type="ECO:0000313" key="4">
    <source>
        <dbReference type="Proteomes" id="UP000078224"/>
    </source>
</evidence>
<accession>A0A1B7JZY9</accession>
<dbReference type="Proteomes" id="UP000078224">
    <property type="component" value="Unassembled WGS sequence"/>
</dbReference>
<feature type="transmembrane region" description="Helical" evidence="1">
    <location>
        <begin position="187"/>
        <end position="210"/>
    </location>
</feature>
<feature type="transmembrane region" description="Helical" evidence="1">
    <location>
        <begin position="250"/>
        <end position="274"/>
    </location>
</feature>
<dbReference type="InterPro" id="IPR055485">
    <property type="entry name" value="DUF7057"/>
</dbReference>
<sequence>MDYSIRVTSEFGPAFIYLPMMLAIYVPAIVSYLITDAKSLAFYINVFIAIALTAWVTIWNALGIEDAADASPVVAFATLTVLFFFLLPWMQMRQITGTWKIDYSCLMGFYIKNTFLGILACFIGGLPTAIIKLASFLFGIVNLEYLSNLLDSEMTYWVGFTLGFNISLVFLRSVLDIQLGNFASYIARFFLPLLNIVGAIFLVGFIISLVSGIQSAGLGSGVMLWFLTLNIVFINFVYGDGSNQYQFRSWLNSFVLTSIILLNAFSALSLYGILTRVHQYSWSIGRLYAFAIALFLALIVLAYTVAILRKRQRWMLSLGSINKVGLLGLITLILVINSPIANFKTITVNSILSGIEQGKIKIDSSLAYDLKSLGAQGKDAFNKLSQNPEYKTLLATSAYSEDKQKPLKEVLIQAKGSPQIPDSWFTLGNNNSNAWYCTSSYNPYDCLGFMADVNQDGTDEVVMCHSYPTSTSFECFIWQETTDNWTLADTQASSFESIEKRDEQWTKLLEGKFKLISKEWLQVSPN</sequence>
<dbReference type="InterPro" id="IPR025291">
    <property type="entry name" value="DUF4153"/>
</dbReference>
<dbReference type="Pfam" id="PF13687">
    <property type="entry name" value="DUF4153"/>
    <property type="match status" value="1"/>
</dbReference>
<gene>
    <name evidence="3" type="ORF">M998_0992</name>
</gene>
<feature type="domain" description="DUF7057" evidence="2">
    <location>
        <begin position="405"/>
        <end position="525"/>
    </location>
</feature>
<keyword evidence="4" id="KW-1185">Reference proteome</keyword>
<evidence type="ECO:0000313" key="3">
    <source>
        <dbReference type="EMBL" id="OAT53304.1"/>
    </source>
</evidence>
<feature type="transmembrane region" description="Helical" evidence="1">
    <location>
        <begin position="110"/>
        <end position="134"/>
    </location>
</feature>
<comment type="caution">
    <text evidence="3">The sequence shown here is derived from an EMBL/GenBank/DDBJ whole genome shotgun (WGS) entry which is preliminary data.</text>
</comment>
<proteinExistence type="predicted"/>